<evidence type="ECO:0000313" key="1">
    <source>
        <dbReference type="EMBL" id="MXP14268.1"/>
    </source>
</evidence>
<gene>
    <name evidence="1" type="ORF">GRI44_05830</name>
</gene>
<dbReference type="OrthoDB" id="5402191at2"/>
<protein>
    <submittedName>
        <fullName evidence="1">Uncharacterized protein</fullName>
    </submittedName>
</protein>
<dbReference type="RefSeq" id="WP_160600450.1">
    <property type="nucleotide sequence ID" value="NZ_WTYU01000001.1"/>
</dbReference>
<evidence type="ECO:0000313" key="2">
    <source>
        <dbReference type="Proteomes" id="UP000473531"/>
    </source>
</evidence>
<keyword evidence="2" id="KW-1185">Reference proteome</keyword>
<organism evidence="1 2">
    <name type="scientific">Allopontixanthobacter confluentis</name>
    <dbReference type="NCBI Taxonomy" id="1849021"/>
    <lineage>
        <taxon>Bacteria</taxon>
        <taxon>Pseudomonadati</taxon>
        <taxon>Pseudomonadota</taxon>
        <taxon>Alphaproteobacteria</taxon>
        <taxon>Sphingomonadales</taxon>
        <taxon>Erythrobacteraceae</taxon>
        <taxon>Allopontixanthobacter</taxon>
    </lineage>
</organism>
<sequence length="114" mass="12078">MAATLILAGCSADAPQPQASAGAETIECALGQKSTFAPVCMVERVLTDGMRILIVRHPDGGFRRFQQVDDGRGLIVADGSDGARVSMDDDIMEIAVGPDRYRFRVKTAQTAHGG</sequence>
<dbReference type="AlphaFoldDB" id="A0A6L7GH49"/>
<proteinExistence type="predicted"/>
<dbReference type="EMBL" id="WTYU01000001">
    <property type="protein sequence ID" value="MXP14268.1"/>
    <property type="molecule type" value="Genomic_DNA"/>
</dbReference>
<reference evidence="1 2" key="1">
    <citation type="submission" date="2019-12" db="EMBL/GenBank/DDBJ databases">
        <title>Genomic-based taxomic classification of the family Erythrobacteraceae.</title>
        <authorList>
            <person name="Xu L."/>
        </authorList>
    </citation>
    <scope>NUCLEOTIDE SEQUENCE [LARGE SCALE GENOMIC DNA]</scope>
    <source>
        <strain evidence="1 2">KCTC 52259</strain>
    </source>
</reference>
<name>A0A6L7GH49_9SPHN</name>
<comment type="caution">
    <text evidence="1">The sequence shown here is derived from an EMBL/GenBank/DDBJ whole genome shotgun (WGS) entry which is preliminary data.</text>
</comment>
<dbReference type="Proteomes" id="UP000473531">
    <property type="component" value="Unassembled WGS sequence"/>
</dbReference>
<accession>A0A6L7GH49</accession>